<dbReference type="Proteomes" id="UP000011744">
    <property type="component" value="Unassembled WGS sequence"/>
</dbReference>
<comment type="caution">
    <text evidence="2">The sequence shown here is derived from an EMBL/GenBank/DDBJ whole genome shotgun (WGS) entry which is preliminary data.</text>
</comment>
<name>M3A9H9_9PROT</name>
<accession>M3A9H9</accession>
<dbReference type="STRING" id="1244869.H261_14735"/>
<gene>
    <name evidence="2" type="ORF">H261_14735</name>
</gene>
<evidence type="ECO:0000313" key="3">
    <source>
        <dbReference type="Proteomes" id="UP000011744"/>
    </source>
</evidence>
<dbReference type="OrthoDB" id="7349010at2"/>
<proteinExistence type="predicted"/>
<dbReference type="EMBL" id="AONQ01000041">
    <property type="protein sequence ID" value="EME69144.1"/>
    <property type="molecule type" value="Genomic_DNA"/>
</dbReference>
<keyword evidence="3" id="KW-1185">Reference proteome</keyword>
<dbReference type="PATRIC" id="fig|1244869.3.peg.2964"/>
<dbReference type="Gene3D" id="1.20.120.520">
    <property type="entry name" value="nmb1532 protein domain like"/>
    <property type="match status" value="1"/>
</dbReference>
<protein>
    <recommendedName>
        <fullName evidence="1">Hemerythrin-like domain-containing protein</fullName>
    </recommendedName>
</protein>
<dbReference type="InterPro" id="IPR012312">
    <property type="entry name" value="Hemerythrin-like"/>
</dbReference>
<dbReference type="eggNOG" id="COG3945">
    <property type="taxonomic scope" value="Bacteria"/>
</dbReference>
<evidence type="ECO:0000313" key="2">
    <source>
        <dbReference type="EMBL" id="EME69144.1"/>
    </source>
</evidence>
<dbReference type="Pfam" id="PF01814">
    <property type="entry name" value="Hemerythrin"/>
    <property type="match status" value="1"/>
</dbReference>
<dbReference type="RefSeq" id="WP_008618919.1">
    <property type="nucleotide sequence ID" value="NZ_AONQ01000041.1"/>
</dbReference>
<dbReference type="AlphaFoldDB" id="M3A9H9"/>
<sequence>MKLIDILQDEHVLIEQVLGSLRTYVGGLVDGTADPDDGKRFAAFFTEFAGHFHHDREERVFFEALVTEAELPGDRGPLHAVTLEHVEMGGWLCEMTPLLQQRPQSEDDRVRLQALAIRYSHALWRHIDAENSVLYPEGAERLYRCGIRELPDRPMSDVEAAAREAGAALLLRYPPVEDATLTRGDGCFMCRAYGDTCDGFEAEWWTEFEWDEEGDASD</sequence>
<reference evidence="2 3" key="1">
    <citation type="journal article" date="2014" name="Genome Announc.">
        <title>Draft Genome Sequence of Magnetospirillum sp. Strain SO-1, a Freshwater Magnetotactic Bacterium Isolated from the Ol'khovka River, Russia.</title>
        <authorList>
            <person name="Grouzdev D.S."/>
            <person name="Dziuba M.V."/>
            <person name="Sukhacheva M.S."/>
            <person name="Mardanov A.V."/>
            <person name="Beletskiy A.V."/>
            <person name="Kuznetsov B.B."/>
            <person name="Skryabin K.G."/>
        </authorList>
    </citation>
    <scope>NUCLEOTIDE SEQUENCE [LARGE SCALE GENOMIC DNA]</scope>
    <source>
        <strain evidence="2 3">SO-1</strain>
    </source>
</reference>
<organism evidence="2 3">
    <name type="scientific">Paramagnetospirillum caucaseum</name>
    <dbReference type="NCBI Taxonomy" id="1244869"/>
    <lineage>
        <taxon>Bacteria</taxon>
        <taxon>Pseudomonadati</taxon>
        <taxon>Pseudomonadota</taxon>
        <taxon>Alphaproteobacteria</taxon>
        <taxon>Rhodospirillales</taxon>
        <taxon>Magnetospirillaceae</taxon>
        <taxon>Paramagnetospirillum</taxon>
    </lineage>
</organism>
<evidence type="ECO:0000259" key="1">
    <source>
        <dbReference type="Pfam" id="PF01814"/>
    </source>
</evidence>
<feature type="domain" description="Hemerythrin-like" evidence="1">
    <location>
        <begin position="3"/>
        <end position="136"/>
    </location>
</feature>